<dbReference type="PANTHER" id="PTHR31113:SF3">
    <property type="entry name" value="UPF0496 PROTEIN 1"/>
    <property type="match status" value="1"/>
</dbReference>
<evidence type="ECO:0000256" key="7">
    <source>
        <dbReference type="SAM" id="MobiDB-lite"/>
    </source>
</evidence>
<organism evidence="9 10">
    <name type="scientific">Zingiber officinale</name>
    <name type="common">Ginger</name>
    <name type="synonym">Amomum zingiber</name>
    <dbReference type="NCBI Taxonomy" id="94328"/>
    <lineage>
        <taxon>Eukaryota</taxon>
        <taxon>Viridiplantae</taxon>
        <taxon>Streptophyta</taxon>
        <taxon>Embryophyta</taxon>
        <taxon>Tracheophyta</taxon>
        <taxon>Spermatophyta</taxon>
        <taxon>Magnoliopsida</taxon>
        <taxon>Liliopsida</taxon>
        <taxon>Zingiberales</taxon>
        <taxon>Zingiberaceae</taxon>
        <taxon>Zingiber</taxon>
    </lineage>
</organism>
<evidence type="ECO:0000256" key="4">
    <source>
        <dbReference type="ARBA" id="ARBA00022989"/>
    </source>
</evidence>
<accession>A0A8J5C5H3</accession>
<comment type="caution">
    <text evidence="9">The sequence shown here is derived from an EMBL/GenBank/DDBJ whole genome shotgun (WGS) entry which is preliminary data.</text>
</comment>
<evidence type="ECO:0000256" key="8">
    <source>
        <dbReference type="SAM" id="Phobius"/>
    </source>
</evidence>
<evidence type="ECO:0000256" key="1">
    <source>
        <dbReference type="ARBA" id="ARBA00004370"/>
    </source>
</evidence>
<gene>
    <name evidence="9" type="ORF">ZIOFF_069079</name>
</gene>
<evidence type="ECO:0000313" key="9">
    <source>
        <dbReference type="EMBL" id="KAG6471633.1"/>
    </source>
</evidence>
<dbReference type="Proteomes" id="UP000734854">
    <property type="component" value="Unassembled WGS sequence"/>
</dbReference>
<keyword evidence="10" id="KW-1185">Reference proteome</keyword>
<protein>
    <submittedName>
        <fullName evidence="9">Uncharacterized protein</fullName>
    </submittedName>
</protein>
<dbReference type="AlphaFoldDB" id="A0A8J5C5H3"/>
<comment type="similarity">
    <text evidence="2">Belongs to the UPF0496 family.</text>
</comment>
<keyword evidence="4 8" id="KW-1133">Transmembrane helix</keyword>
<keyword evidence="3 8" id="KW-0812">Transmembrane</keyword>
<dbReference type="PANTHER" id="PTHR31113">
    <property type="entry name" value="UPF0496 PROTEIN 3-RELATED"/>
    <property type="match status" value="1"/>
</dbReference>
<dbReference type="InterPro" id="IPR007749">
    <property type="entry name" value="DUF677"/>
</dbReference>
<evidence type="ECO:0000256" key="3">
    <source>
        <dbReference type="ARBA" id="ARBA00022692"/>
    </source>
</evidence>
<proteinExistence type="inferred from homology"/>
<evidence type="ECO:0000313" key="10">
    <source>
        <dbReference type="Proteomes" id="UP000734854"/>
    </source>
</evidence>
<feature type="transmembrane region" description="Helical" evidence="8">
    <location>
        <begin position="233"/>
        <end position="254"/>
    </location>
</feature>
<sequence>MGCSISRRSRSPPDDAVVGNATGSPAASSSVSHVDISVEMNSYEEACILDQELKTFEVPLQERMNLVLDTLAVGDEVPSLSFDNLRAATADLLEMNQEAYQLILKQKDILKNADLINDCLDDCLLTIHFWDTLQSCLDKASESQSIIRSALQRFTEDDAQEADQGSKQKYARTLDELRRFKAAGNPITKEFSHLCFRTLHKQHETMLEKLRSRKENLKKELKTLTTSRRVSKFIFVSVFAAAISCSVVLEVAAARPVATAMGLAAAMPIPMGNLIDFLLEEYQKSLGRDGDVVKSIEHGLVEIDMSRIPSQRRGSREIHDGEDLKMEKIRGKLKKLTEGVGELAKQAKRCSGMAMNHPSRPTPRVSWLASVTVQSRRRMLHIALTLRYVLVVNLVQWSGYGSEEMLAAMESWMSGGCQHHFRESSEEELAVLPTTGPNRCSSASRGSSRRLWALEAGTGW</sequence>
<evidence type="ECO:0000256" key="6">
    <source>
        <dbReference type="SAM" id="Coils"/>
    </source>
</evidence>
<feature type="region of interest" description="Disordered" evidence="7">
    <location>
        <begin position="1"/>
        <end position="28"/>
    </location>
</feature>
<keyword evidence="5 8" id="KW-0472">Membrane</keyword>
<name>A0A8J5C5H3_ZINOF</name>
<dbReference type="Pfam" id="PF05055">
    <property type="entry name" value="DUF677"/>
    <property type="match status" value="1"/>
</dbReference>
<feature type="coiled-coil region" evidence="6">
    <location>
        <begin position="200"/>
        <end position="227"/>
    </location>
</feature>
<comment type="subcellular location">
    <subcellularLocation>
        <location evidence="1">Membrane</location>
    </subcellularLocation>
</comment>
<evidence type="ECO:0000256" key="5">
    <source>
        <dbReference type="ARBA" id="ARBA00023136"/>
    </source>
</evidence>
<reference evidence="9 10" key="1">
    <citation type="submission" date="2020-08" db="EMBL/GenBank/DDBJ databases">
        <title>Plant Genome Project.</title>
        <authorList>
            <person name="Zhang R.-G."/>
        </authorList>
    </citation>
    <scope>NUCLEOTIDE SEQUENCE [LARGE SCALE GENOMIC DNA]</scope>
    <source>
        <tissue evidence="9">Rhizome</tissue>
    </source>
</reference>
<evidence type="ECO:0000256" key="2">
    <source>
        <dbReference type="ARBA" id="ARBA00009074"/>
    </source>
</evidence>
<keyword evidence="6" id="KW-0175">Coiled coil</keyword>
<dbReference type="GO" id="GO:0016020">
    <property type="term" value="C:membrane"/>
    <property type="evidence" value="ECO:0007669"/>
    <property type="project" value="UniProtKB-SubCell"/>
</dbReference>
<dbReference type="EMBL" id="JACMSC010000020">
    <property type="protein sequence ID" value="KAG6471633.1"/>
    <property type="molecule type" value="Genomic_DNA"/>
</dbReference>